<sequence>MYKAIILDLDGTVVPQGSENPPSERVTQAISAAKDIIHVCIATGRPLFASKYILDHLQLSGPCIFNNGVQVYDPEKNEIVKEFPLPQKALPNIMHIFKSHKQEILFFDGTSDVEHTLKELPDTVFSVYLNKAPEMLVDIIVGELRKIPNIEAHKMFSWEDKNYFSIEVTSDQATKLHGIVEITKILKITKEEIIGVGDSYNDFPLLMASGLKIAMGNAVPELKEIADFIAPSVDEDGVATIIEKFVLT</sequence>
<dbReference type="STRING" id="1798392.A3A79_04005"/>
<dbReference type="Gene3D" id="3.30.1240.10">
    <property type="match status" value="1"/>
</dbReference>
<evidence type="ECO:0000313" key="1">
    <source>
        <dbReference type="EMBL" id="OGG24320.1"/>
    </source>
</evidence>
<accession>A0A1F6AHU6</accession>
<dbReference type="EMBL" id="MFJV01000001">
    <property type="protein sequence ID" value="OGG24320.1"/>
    <property type="molecule type" value="Genomic_DNA"/>
</dbReference>
<dbReference type="GO" id="GO:0000287">
    <property type="term" value="F:magnesium ion binding"/>
    <property type="evidence" value="ECO:0007669"/>
    <property type="project" value="TreeGrafter"/>
</dbReference>
<dbReference type="SUPFAM" id="SSF56784">
    <property type="entry name" value="HAD-like"/>
    <property type="match status" value="1"/>
</dbReference>
<dbReference type="InterPro" id="IPR036412">
    <property type="entry name" value="HAD-like_sf"/>
</dbReference>
<dbReference type="GO" id="GO:0016791">
    <property type="term" value="F:phosphatase activity"/>
    <property type="evidence" value="ECO:0007669"/>
    <property type="project" value="TreeGrafter"/>
</dbReference>
<dbReference type="AlphaFoldDB" id="A0A1F6AHU6"/>
<name>A0A1F6AHU6_9BACT</name>
<dbReference type="GO" id="GO:0005829">
    <property type="term" value="C:cytosol"/>
    <property type="evidence" value="ECO:0007669"/>
    <property type="project" value="TreeGrafter"/>
</dbReference>
<dbReference type="PANTHER" id="PTHR10000">
    <property type="entry name" value="PHOSPHOSERINE PHOSPHATASE"/>
    <property type="match status" value="1"/>
</dbReference>
<dbReference type="Gene3D" id="3.40.50.1000">
    <property type="entry name" value="HAD superfamily/HAD-like"/>
    <property type="match status" value="1"/>
</dbReference>
<dbReference type="Proteomes" id="UP000178759">
    <property type="component" value="Unassembled WGS sequence"/>
</dbReference>
<dbReference type="InterPro" id="IPR023214">
    <property type="entry name" value="HAD_sf"/>
</dbReference>
<dbReference type="NCBIfam" id="TIGR01484">
    <property type="entry name" value="HAD-SF-IIB"/>
    <property type="match status" value="1"/>
</dbReference>
<dbReference type="Pfam" id="PF08282">
    <property type="entry name" value="Hydrolase_3"/>
    <property type="match status" value="2"/>
</dbReference>
<evidence type="ECO:0000313" key="2">
    <source>
        <dbReference type="Proteomes" id="UP000178759"/>
    </source>
</evidence>
<protein>
    <submittedName>
        <fullName evidence="1">Uncharacterized protein</fullName>
    </submittedName>
</protein>
<proteinExistence type="predicted"/>
<dbReference type="InterPro" id="IPR006379">
    <property type="entry name" value="HAD-SF_hydro_IIB"/>
</dbReference>
<comment type="caution">
    <text evidence="1">The sequence shown here is derived from an EMBL/GenBank/DDBJ whole genome shotgun (WGS) entry which is preliminary data.</text>
</comment>
<gene>
    <name evidence="1" type="ORF">A3A79_04005</name>
</gene>
<organism evidence="1 2">
    <name type="scientific">Candidatus Gottesmanbacteria bacterium RIFCSPLOWO2_01_FULL_43_11b</name>
    <dbReference type="NCBI Taxonomy" id="1798392"/>
    <lineage>
        <taxon>Bacteria</taxon>
        <taxon>Candidatus Gottesmaniibacteriota</taxon>
    </lineage>
</organism>
<dbReference type="PANTHER" id="PTHR10000:SF8">
    <property type="entry name" value="HAD SUPERFAMILY HYDROLASE-LIKE, TYPE 3"/>
    <property type="match status" value="1"/>
</dbReference>
<reference evidence="1 2" key="1">
    <citation type="journal article" date="2016" name="Nat. Commun.">
        <title>Thousands of microbial genomes shed light on interconnected biogeochemical processes in an aquifer system.</title>
        <authorList>
            <person name="Anantharaman K."/>
            <person name="Brown C.T."/>
            <person name="Hug L.A."/>
            <person name="Sharon I."/>
            <person name="Castelle C.J."/>
            <person name="Probst A.J."/>
            <person name="Thomas B.C."/>
            <person name="Singh A."/>
            <person name="Wilkins M.J."/>
            <person name="Karaoz U."/>
            <person name="Brodie E.L."/>
            <person name="Williams K.H."/>
            <person name="Hubbard S.S."/>
            <person name="Banfield J.F."/>
        </authorList>
    </citation>
    <scope>NUCLEOTIDE SEQUENCE [LARGE SCALE GENOMIC DNA]</scope>
</reference>